<evidence type="ECO:0000256" key="1">
    <source>
        <dbReference type="SAM" id="SignalP"/>
    </source>
</evidence>
<proteinExistence type="predicted"/>
<evidence type="ECO:0000313" key="3">
    <source>
        <dbReference type="Proteomes" id="UP000179840"/>
    </source>
</evidence>
<organism evidence="2 3">
    <name type="scientific">Janthinobacterium lividum</name>
    <dbReference type="NCBI Taxonomy" id="29581"/>
    <lineage>
        <taxon>Bacteria</taxon>
        <taxon>Pseudomonadati</taxon>
        <taxon>Pseudomonadota</taxon>
        <taxon>Betaproteobacteria</taxon>
        <taxon>Burkholderiales</taxon>
        <taxon>Oxalobacteraceae</taxon>
        <taxon>Janthinobacterium</taxon>
    </lineage>
</organism>
<protein>
    <submittedName>
        <fullName evidence="2">Uncharacterized protein</fullName>
    </submittedName>
</protein>
<accession>A0A1S1U5W8</accession>
<dbReference type="EMBL" id="LFKP01000010">
    <property type="protein sequence ID" value="OHV95548.1"/>
    <property type="molecule type" value="Genomic_DNA"/>
</dbReference>
<reference evidence="2 3" key="1">
    <citation type="submission" date="2015-06" db="EMBL/GenBank/DDBJ databases">
        <title>Draft genome sequencing of a biphenyl-degrading bacterium, Janthinobacterium lividum MEG1.</title>
        <authorList>
            <person name="Shimodaira J."/>
            <person name="Hatta T."/>
        </authorList>
    </citation>
    <scope>NUCLEOTIDE SEQUENCE [LARGE SCALE GENOMIC DNA]</scope>
    <source>
        <strain evidence="2 3">MEG1</strain>
    </source>
</reference>
<feature type="chain" id="PRO_5010200263" evidence="1">
    <location>
        <begin position="22"/>
        <end position="317"/>
    </location>
</feature>
<feature type="signal peptide" evidence="1">
    <location>
        <begin position="1"/>
        <end position="21"/>
    </location>
</feature>
<comment type="caution">
    <text evidence="2">The sequence shown here is derived from an EMBL/GenBank/DDBJ whole genome shotgun (WGS) entry which is preliminary data.</text>
</comment>
<gene>
    <name evidence="2" type="ORF">AKG95_20645</name>
</gene>
<dbReference type="Proteomes" id="UP000179840">
    <property type="component" value="Unassembled WGS sequence"/>
</dbReference>
<dbReference type="AlphaFoldDB" id="A0A1S1U5W8"/>
<keyword evidence="1" id="KW-0732">Signal</keyword>
<name>A0A1S1U5W8_9BURK</name>
<sequence length="317" mass="35360">MRICHPVLALLAVSLPLSVQAQDISGMAGALKVSSTNERTFVAAVSYTQPVGHYNAVSLSYINEGHPEDHHRDGMAGQFWLRTKKVEQGLMLGAGAGRYFFFDTARTDDGLHNFDNDHGWGSIVSLQARWQFDNRWYAQAQLNRIKPDGKDNTTHLLIGAGYRYDGVPGAKLHLQNWAHDDTLTLSTGHSIVNSLRSESSRPFTVEYRRAAGKYVDWTVTALDEGDADLAHRRGVAAQLWLIRSLNEKVEFGMGGGPYLAWDGRDTQGHSTRLTGLLSATARYHVDRRWVAQVAWNRVVTDYHRDADVILVGVGRKF</sequence>
<evidence type="ECO:0000313" key="2">
    <source>
        <dbReference type="EMBL" id="OHV95548.1"/>
    </source>
</evidence>
<dbReference type="RefSeq" id="WP_071078764.1">
    <property type="nucleotide sequence ID" value="NZ_LFKP01000010.1"/>
</dbReference>